<evidence type="ECO:0000256" key="4">
    <source>
        <dbReference type="ARBA" id="ARBA00023136"/>
    </source>
</evidence>
<evidence type="ECO:0000313" key="8">
    <source>
        <dbReference type="WBParaSite" id="L893_g8974.t1"/>
    </source>
</evidence>
<dbReference type="GO" id="GO:0004984">
    <property type="term" value="F:olfactory receptor activity"/>
    <property type="evidence" value="ECO:0007669"/>
    <property type="project" value="TreeGrafter"/>
</dbReference>
<keyword evidence="3 6" id="KW-1133">Transmembrane helix</keyword>
<dbReference type="GO" id="GO:0016020">
    <property type="term" value="C:membrane"/>
    <property type="evidence" value="ECO:0007669"/>
    <property type="project" value="UniProtKB-SubCell"/>
</dbReference>
<keyword evidence="4 6" id="KW-0472">Membrane</keyword>
<name>A0A1I8ATC6_9BILA</name>
<proteinExistence type="inferred from homology"/>
<feature type="transmembrane region" description="Helical" evidence="6">
    <location>
        <begin position="17"/>
        <end position="37"/>
    </location>
</feature>
<dbReference type="PANTHER" id="PTHR31357:SF5">
    <property type="entry name" value="SERPENTINE RECEPTOR CLASS ALPHA-1-RELATED"/>
    <property type="match status" value="1"/>
</dbReference>
<dbReference type="WBParaSite" id="L893_g8974.t1">
    <property type="protein sequence ID" value="L893_g8974.t1"/>
    <property type="gene ID" value="L893_g8974"/>
</dbReference>
<dbReference type="AlphaFoldDB" id="A0A1I8ATC6"/>
<dbReference type="InterPro" id="IPR019408">
    <property type="entry name" value="7TM_GPCR_serpentine_rcpt_Srab"/>
</dbReference>
<keyword evidence="2 6" id="KW-0812">Transmembrane</keyword>
<dbReference type="Proteomes" id="UP000095287">
    <property type="component" value="Unplaced"/>
</dbReference>
<dbReference type="Pfam" id="PF10292">
    <property type="entry name" value="7TM_GPCR_Srab"/>
    <property type="match status" value="1"/>
</dbReference>
<keyword evidence="7" id="KW-1185">Reference proteome</keyword>
<feature type="transmembrane region" description="Helical" evidence="6">
    <location>
        <begin position="57"/>
        <end position="75"/>
    </location>
</feature>
<evidence type="ECO:0000313" key="7">
    <source>
        <dbReference type="Proteomes" id="UP000095287"/>
    </source>
</evidence>
<evidence type="ECO:0000256" key="1">
    <source>
        <dbReference type="ARBA" id="ARBA00004141"/>
    </source>
</evidence>
<sequence>MNNSLCEKAYEVNNNGWILLIWSIVVCLNTCGILATLHVTRLLLWTQVEVFHVNLRILFANLSLGLMLRSAFTLYRAMQQIILAITWKDKCDFVQDVYACSIQSRINLTPFNSCVYSYLAVALERAIATLTYRRYEKRRNELIAVLLALTTWIHPTIELVNTVKRDVKGVREREYCSALTGQPIVLSQVTYSEHAAAQPQQQIPARRKYPRIEDHTSERDSIQHYNTAQYPLPVSFRTQQAESRNPRIRHFQGIVFFVVLFPSVHESFQETMSLTVPVYINLYAWILIIRCPQFAKRTYFIRRFSRLTKQSPQAEIKGPNYHFNMLSNFWT</sequence>
<comment type="similarity">
    <text evidence="5">Belongs to the nematode receptor-like protein sra family.</text>
</comment>
<accession>A0A1I8ATC6</accession>
<evidence type="ECO:0000256" key="3">
    <source>
        <dbReference type="ARBA" id="ARBA00022989"/>
    </source>
</evidence>
<organism evidence="7 8">
    <name type="scientific">Steinernema glaseri</name>
    <dbReference type="NCBI Taxonomy" id="37863"/>
    <lineage>
        <taxon>Eukaryota</taxon>
        <taxon>Metazoa</taxon>
        <taxon>Ecdysozoa</taxon>
        <taxon>Nematoda</taxon>
        <taxon>Chromadorea</taxon>
        <taxon>Rhabditida</taxon>
        <taxon>Tylenchina</taxon>
        <taxon>Panagrolaimomorpha</taxon>
        <taxon>Strongyloidoidea</taxon>
        <taxon>Steinernematidae</taxon>
        <taxon>Steinernema</taxon>
    </lineage>
</organism>
<dbReference type="InterPro" id="IPR051080">
    <property type="entry name" value="Nematode_rcpt-like_serp_alpha"/>
</dbReference>
<reference evidence="8" key="1">
    <citation type="submission" date="2016-11" db="UniProtKB">
        <authorList>
            <consortium name="WormBaseParasite"/>
        </authorList>
    </citation>
    <scope>IDENTIFICATION</scope>
</reference>
<protein>
    <submittedName>
        <fullName evidence="8">G_PROTEIN_RECEP_F1_2 domain-containing protein</fullName>
    </submittedName>
</protein>
<comment type="subcellular location">
    <subcellularLocation>
        <location evidence="1">Membrane</location>
        <topology evidence="1">Multi-pass membrane protein</topology>
    </subcellularLocation>
</comment>
<evidence type="ECO:0000256" key="2">
    <source>
        <dbReference type="ARBA" id="ARBA00022692"/>
    </source>
</evidence>
<evidence type="ECO:0000256" key="5">
    <source>
        <dbReference type="ARBA" id="ARBA00037994"/>
    </source>
</evidence>
<evidence type="ECO:0000256" key="6">
    <source>
        <dbReference type="SAM" id="Phobius"/>
    </source>
</evidence>
<dbReference type="PANTHER" id="PTHR31357">
    <property type="entry name" value="SERPENTINE RECEPTOR CLASS ALPHA-10"/>
    <property type="match status" value="1"/>
</dbReference>